<keyword evidence="1" id="KW-1133">Transmembrane helix</keyword>
<proteinExistence type="predicted"/>
<dbReference type="SUPFAM" id="SSF49899">
    <property type="entry name" value="Concanavalin A-like lectins/glucanases"/>
    <property type="match status" value="1"/>
</dbReference>
<reference evidence="2 3" key="2">
    <citation type="journal article" date="2012" name="Proc. Natl. Acad. Sci. U.S.A.">
        <title>Antigenic diversity is generated by distinct evolutionary mechanisms in African trypanosome species.</title>
        <authorList>
            <person name="Jackson A.P."/>
            <person name="Berry A."/>
            <person name="Aslett M."/>
            <person name="Allison H.C."/>
            <person name="Burton P."/>
            <person name="Vavrova-Anderson J."/>
            <person name="Brown R."/>
            <person name="Browne H."/>
            <person name="Corton N."/>
            <person name="Hauser H."/>
            <person name="Gamble J."/>
            <person name="Gilderthorp R."/>
            <person name="Marcello L."/>
            <person name="McQuillan J."/>
            <person name="Otto T.D."/>
            <person name="Quail M.A."/>
            <person name="Sanders M.J."/>
            <person name="van Tonder A."/>
            <person name="Ginger M.L."/>
            <person name="Field M.C."/>
            <person name="Barry J.D."/>
            <person name="Hertz-Fowler C."/>
            <person name="Berriman M."/>
        </authorList>
    </citation>
    <scope>NUCLEOTIDE SEQUENCE [LARGE SCALE GENOMIC DNA]</scope>
    <source>
        <strain evidence="2 3">IL3000</strain>
    </source>
</reference>
<reference evidence="3" key="1">
    <citation type="submission" date="2011-07" db="EMBL/GenBank/DDBJ databases">
        <title>Divergent evolution of antigenic variation in African trypanosomes.</title>
        <authorList>
            <person name="Jackson A.P."/>
            <person name="Berry A."/>
            <person name="Allison H.C."/>
            <person name="Burton P."/>
            <person name="Anderson J."/>
            <person name="Aslett M."/>
            <person name="Brown R."/>
            <person name="Corton N."/>
            <person name="Harris D."/>
            <person name="Hauser H."/>
            <person name="Gamble J."/>
            <person name="Gilderthorp R."/>
            <person name="McQuillan J."/>
            <person name="Quail M.A."/>
            <person name="Sanders M."/>
            <person name="Van Tonder A."/>
            <person name="Ginger M.L."/>
            <person name="Donelson J.E."/>
            <person name="Field M.C."/>
            <person name="Barry J.D."/>
            <person name="Berriman M."/>
            <person name="Hertz-Fowler C."/>
        </authorList>
    </citation>
    <scope>NUCLEOTIDE SEQUENCE [LARGE SCALE GENOMIC DNA]</scope>
    <source>
        <strain evidence="3">IL3000</strain>
    </source>
</reference>
<keyword evidence="1" id="KW-0472">Membrane</keyword>
<comment type="caution">
    <text evidence="2">The sequence shown here is derived from an EMBL/GenBank/DDBJ whole genome shotgun (WGS) entry which is preliminary data.</text>
</comment>
<name>F9WH70_TRYCI</name>
<accession>F9WH70</accession>
<evidence type="ECO:0000313" key="2">
    <source>
        <dbReference type="EMBL" id="CCD16659.1"/>
    </source>
</evidence>
<protein>
    <submittedName>
        <fullName evidence="2">WGS project CAEQ00000000 data, annotated contig 606</fullName>
    </submittedName>
</protein>
<evidence type="ECO:0000313" key="3">
    <source>
        <dbReference type="Proteomes" id="UP000000702"/>
    </source>
</evidence>
<organism evidence="2 3">
    <name type="scientific">Trypanosoma congolense (strain IL3000)</name>
    <dbReference type="NCBI Taxonomy" id="1068625"/>
    <lineage>
        <taxon>Eukaryota</taxon>
        <taxon>Discoba</taxon>
        <taxon>Euglenozoa</taxon>
        <taxon>Kinetoplastea</taxon>
        <taxon>Metakinetoplastina</taxon>
        <taxon>Trypanosomatida</taxon>
        <taxon>Trypanosomatidae</taxon>
        <taxon>Trypanosoma</taxon>
        <taxon>Nannomonas</taxon>
    </lineage>
</organism>
<keyword evidence="1" id="KW-0812">Transmembrane</keyword>
<evidence type="ECO:0000256" key="1">
    <source>
        <dbReference type="SAM" id="Phobius"/>
    </source>
</evidence>
<sequence length="1285" mass="140372">MLSFLRSNSIRCALFMFFLLFIIFLFHYFCSNPSLHSAAPYVVMWILRFLFFSNDKNVFLPIEVWGCAACCCKGRIESRCEACQHKERGGKESSWDEGRCGSPIGVHGPPSSMPRSLSGEDLTLFARKAVCSIRRAISLGQLDSPLPSQVLLSTSKTIEECCGRQEAVEVSLIEQWTTGLVNEIVAQLDWFSDVGRHRGCQGNGPSANGQRHRLASTLTTSAEITPTSGGSERWSRISEFAMIKCIGLVTAVFKLNGEDAAGVFARCGLAKRMMSYFAYVPLSKVMREVLSTVLVELIGYDAVLLEQCISTCGPLLLPHNEGTEYPRIVTPEQVHLASVVSAAFRLADANGVYIEGVRLGCGKGGFLANVIHTSALLARSGGEGLGKGIWLIACLAYLNLVKVVVRGCTENKVLCLCHYREDLMFAWTWAASNLQHLTPTLQVPTDTPPCVVSLAVGCEEAWILVLVDILFEIASGGSFCCVREPFFGVLEGHCIAGGGVGSSGTSTLAATFSSLTLPVNSSTVKKYAFDAADPLPTSWEEVLTGSSVRVWRLASMLFDCVLTEDGCSFIAEALSRISTKEDMADCIYRYVAFVLVLLCTATPQNARVLAVGPVVDVLLARVPHDGKCVFSYGVLSPELPGSPPHLLGMPSAEVSLALLNILTSLCTNERIMKKLMDGVGKMCSQSVSPADVDIVESFLHIIACTKFPQAVLHFPGSGCISCKINRANFTGNSIAYSCAMWLHPRCVWPDGCPLISCDYLLSNVSVVLIAVADGQLCSLVIRLCVRTEATETRISGITFRADMWSHVVFTQRPTGFTVCVNGEEAECDLPISTHLTTLRDEEAEFSFCGVRGAPSFFGFAAGVELLDCALSKWEARELYEAGPGPLRKTELIQNLLFSVSCGNVFGNTVPSAELRKGVRHQPRNIRVLNVAAFRPPDMQETFVTHHVARWAVHTMWKADPSTQSFPMVSRLCMRFLCTAMKLSETEEAIHEMVGGEVMEGLRKALLSWNYMPVEVPALLIACTIPRGERRLMRSHDTTQSILSLLLDLIDGERLGPQDVSCLLRELSDALLFPRNVTLFQSVPGRFERLLNVSVSLPVECVDNFIVLVERLCKGPHEIEQTLKFLLSEPANGTRDHVKAGLLSMFFDIACTDPSICDLIGNAFNNTGASFLILLIGGRNHSSETIRLLALRVLSLVLHSRRELHETFISSSGYEVLAAVMTSPAAATVPVGLPTFNCLFQMAFDTFRQTAVDSTQKHNPAHNGTPDCWGCCASPRDNGHSSKERR</sequence>
<feature type="transmembrane region" description="Helical" evidence="1">
    <location>
        <begin position="12"/>
        <end position="29"/>
    </location>
</feature>
<feature type="non-terminal residue" evidence="2">
    <location>
        <position position="1285"/>
    </location>
</feature>
<dbReference type="EMBL" id="CAEQ01002388">
    <property type="protein sequence ID" value="CCD16659.1"/>
    <property type="molecule type" value="Genomic_DNA"/>
</dbReference>
<gene>
    <name evidence="2" type="ORF">TCIL3000_0_15660</name>
</gene>
<dbReference type="VEuPathDB" id="TriTrypDB:TcIL3000_0_15660"/>
<dbReference type="InterPro" id="IPR013320">
    <property type="entry name" value="ConA-like_dom_sf"/>
</dbReference>
<dbReference type="Proteomes" id="UP000000702">
    <property type="component" value="Unassembled WGS sequence"/>
</dbReference>
<keyword evidence="3" id="KW-1185">Reference proteome</keyword>